<name>A0A2V2YMY5_9BACL</name>
<organism evidence="2 3">
    <name type="scientific">Paenibacillus cellulosilyticus</name>
    <dbReference type="NCBI Taxonomy" id="375489"/>
    <lineage>
        <taxon>Bacteria</taxon>
        <taxon>Bacillati</taxon>
        <taxon>Bacillota</taxon>
        <taxon>Bacilli</taxon>
        <taxon>Bacillales</taxon>
        <taxon>Paenibacillaceae</taxon>
        <taxon>Paenibacillus</taxon>
    </lineage>
</organism>
<comment type="caution">
    <text evidence="2">The sequence shown here is derived from an EMBL/GenBank/DDBJ whole genome shotgun (WGS) entry which is preliminary data.</text>
</comment>
<keyword evidence="3" id="KW-1185">Reference proteome</keyword>
<gene>
    <name evidence="2" type="ORF">DFQ01_1247</name>
</gene>
<dbReference type="OrthoDB" id="127805at2"/>
<dbReference type="RefSeq" id="WP_110046192.1">
    <property type="nucleotide sequence ID" value="NZ_CP054613.1"/>
</dbReference>
<dbReference type="InterPro" id="IPR014973">
    <property type="entry name" value="DUF1835"/>
</dbReference>
<dbReference type="EMBL" id="QGTQ01000024">
    <property type="protein sequence ID" value="PWV95834.1"/>
    <property type="molecule type" value="Genomic_DNA"/>
</dbReference>
<evidence type="ECO:0000313" key="2">
    <source>
        <dbReference type="EMBL" id="PWV95834.1"/>
    </source>
</evidence>
<dbReference type="Pfam" id="PF08874">
    <property type="entry name" value="DUF1835"/>
    <property type="match status" value="1"/>
</dbReference>
<evidence type="ECO:0000313" key="3">
    <source>
        <dbReference type="Proteomes" id="UP000246635"/>
    </source>
</evidence>
<reference evidence="2 3" key="1">
    <citation type="submission" date="2018-05" db="EMBL/GenBank/DDBJ databases">
        <title>Genomic Encyclopedia of Type Strains, Phase III (KMG-III): the genomes of soil and plant-associated and newly described type strains.</title>
        <authorList>
            <person name="Whitman W."/>
        </authorList>
    </citation>
    <scope>NUCLEOTIDE SEQUENCE [LARGE SCALE GENOMIC DNA]</scope>
    <source>
        <strain evidence="2 3">CECT 5696</strain>
    </source>
</reference>
<evidence type="ECO:0000259" key="1">
    <source>
        <dbReference type="Pfam" id="PF08874"/>
    </source>
</evidence>
<feature type="domain" description="DUF1835" evidence="1">
    <location>
        <begin position="2"/>
        <end position="107"/>
    </location>
</feature>
<accession>A0A2V2YMY5</accession>
<dbReference type="Proteomes" id="UP000246635">
    <property type="component" value="Unassembled WGS sequence"/>
</dbReference>
<sequence length="330" mass="37390">MLHIVNGDSVGNKLRKSRINGDILVWREIYSFGPVFPEMDDPELLMRAQHLERTLGIPAEEFMAGSRQQEEQLRGVHQHDDVVLWFEHDLFDQAMLGYLLHQLSKQPLGQTRLHLLCIGEFPGIEPFHGLGQLSVEQLETLEGTWRRIGEEELALGTAIWRAYASQDINDHIAIVQKDTSALPYAHAAFTRHLDRFPSAYNGLGIMEQTALELVRDGVTSPIELFRQTGDQLHELGMGDVEFGYWLRRMLRQPHALLELQGAASLPEPSLEAPLPSSQSSIVITELGHKVLAGEQNWVAFAGIDEWYGGLHLQGPIDWRWDRSKGQLRML</sequence>
<dbReference type="AlphaFoldDB" id="A0A2V2YMY5"/>
<proteinExistence type="predicted"/>
<protein>
    <submittedName>
        <fullName evidence="2">Uncharacterized protein DUF1835</fullName>
    </submittedName>
</protein>